<proteinExistence type="predicted"/>
<dbReference type="Proteomes" id="UP000054342">
    <property type="component" value="Unassembled WGS sequence"/>
</dbReference>
<dbReference type="PROSITE" id="PS50082">
    <property type="entry name" value="WD_REPEATS_2"/>
    <property type="match status" value="1"/>
</dbReference>
<evidence type="ECO:0000313" key="5">
    <source>
        <dbReference type="Proteomes" id="UP000054342"/>
    </source>
</evidence>
<dbReference type="SUPFAM" id="SSF50978">
    <property type="entry name" value="WD40 repeat-like"/>
    <property type="match status" value="1"/>
</dbReference>
<dbReference type="AlphaFoldDB" id="A0A0D2EV18"/>
<reference evidence="4 5" key="1">
    <citation type="submission" date="2015-01" db="EMBL/GenBank/DDBJ databases">
        <title>The Genome Sequence of Exophiala xenobiotica CBS118157.</title>
        <authorList>
            <consortium name="The Broad Institute Genomics Platform"/>
            <person name="Cuomo C."/>
            <person name="de Hoog S."/>
            <person name="Gorbushina A."/>
            <person name="Stielow B."/>
            <person name="Teixiera M."/>
            <person name="Abouelleil A."/>
            <person name="Chapman S.B."/>
            <person name="Priest M."/>
            <person name="Young S.K."/>
            <person name="Wortman J."/>
            <person name="Nusbaum C."/>
            <person name="Birren B."/>
        </authorList>
    </citation>
    <scope>NUCLEOTIDE SEQUENCE [LARGE SCALE GENOMIC DNA]</scope>
    <source>
        <strain evidence="4 5">CBS 118157</strain>
    </source>
</reference>
<feature type="repeat" description="WD" evidence="3">
    <location>
        <begin position="250"/>
        <end position="291"/>
    </location>
</feature>
<evidence type="ECO:0000256" key="3">
    <source>
        <dbReference type="PROSITE-ProRule" id="PRU00221"/>
    </source>
</evidence>
<dbReference type="PROSITE" id="PS50294">
    <property type="entry name" value="WD_REPEATS_REGION"/>
    <property type="match status" value="1"/>
</dbReference>
<dbReference type="InterPro" id="IPR036322">
    <property type="entry name" value="WD40_repeat_dom_sf"/>
</dbReference>
<sequence length="495" mass="55364">MFSYSGEQFSHDWRYKINQDFKTDSDEPFPYVEGGHLEWGSEDYKIMLPSQPTAVVVSSDNSLLAVAVEHDIHIFGTEEFKLQQVLKGHISRVDAIAFQPGDANVLVSAATNNYGGSVKADCEVIIWDLHAQKTRPRIDEATISNIAREASDAVAARLSEGEVPLILTEAESGNLSKDIESLVTKLTTKHSVAEDAKIAGRLLTSFDTNYFNPSGDKLMYLPGNRPRSNSNVPWEMRVLSMETRKDLFTLDGHTDAIMWSGFSPDETLIGTCCWDTTMRIWEAQNGNLKFRFETGKQNWTGGFSPDSKLFAGTSGDGTLYLYSMSDGSTLWSRQMNVDWCRHLSWSADSRMLAIGGRRLGTVFVIDVEQNEIVQQRELSTDACKVDDERKKRLLKSYLEVHSVRYVDSGCKLVVFTVGDGGIEVYDLQKQHKWRFARLGTDEDIPHEPPVDEPQGKSGYEAAIWEDSRNGKVMMAAVADNDVRVWSVPLDGASTQ</sequence>
<dbReference type="HOGENOM" id="CLU_031896_0_0_1"/>
<dbReference type="Pfam" id="PF00400">
    <property type="entry name" value="WD40"/>
    <property type="match status" value="1"/>
</dbReference>
<dbReference type="PANTHER" id="PTHR19879">
    <property type="entry name" value="TRANSCRIPTION INITIATION FACTOR TFIID"/>
    <property type="match status" value="1"/>
</dbReference>
<dbReference type="Pfam" id="PF03022">
    <property type="entry name" value="MRJP"/>
    <property type="match status" value="1"/>
</dbReference>
<gene>
    <name evidence="4" type="ORF">PV05_03952</name>
</gene>
<dbReference type="InterPro" id="IPR019775">
    <property type="entry name" value="WD40_repeat_CS"/>
</dbReference>
<dbReference type="OrthoDB" id="1367865at2759"/>
<accession>A0A0D2EV18</accession>
<dbReference type="STRING" id="348802.A0A0D2EV18"/>
<organism evidence="4 5">
    <name type="scientific">Exophiala xenobiotica</name>
    <dbReference type="NCBI Taxonomy" id="348802"/>
    <lineage>
        <taxon>Eukaryota</taxon>
        <taxon>Fungi</taxon>
        <taxon>Dikarya</taxon>
        <taxon>Ascomycota</taxon>
        <taxon>Pezizomycotina</taxon>
        <taxon>Eurotiomycetes</taxon>
        <taxon>Chaetothyriomycetidae</taxon>
        <taxon>Chaetothyriales</taxon>
        <taxon>Herpotrichiellaceae</taxon>
        <taxon>Exophiala</taxon>
    </lineage>
</organism>
<keyword evidence="2" id="KW-0677">Repeat</keyword>
<evidence type="ECO:0000256" key="1">
    <source>
        <dbReference type="ARBA" id="ARBA00022574"/>
    </source>
</evidence>
<name>A0A0D2EV18_9EURO</name>
<dbReference type="PANTHER" id="PTHR19879:SF9">
    <property type="entry name" value="TRANSCRIPTION INITIATION FACTOR TFIID SUBUNIT 5"/>
    <property type="match status" value="1"/>
</dbReference>
<keyword evidence="1 3" id="KW-0853">WD repeat</keyword>
<keyword evidence="5" id="KW-1185">Reference proteome</keyword>
<evidence type="ECO:0000313" key="4">
    <source>
        <dbReference type="EMBL" id="KIW59508.1"/>
    </source>
</evidence>
<protein>
    <submittedName>
        <fullName evidence="4">Uncharacterized protein</fullName>
    </submittedName>
</protein>
<dbReference type="InterPro" id="IPR017996">
    <property type="entry name" value="MRJP/yellow-related"/>
</dbReference>
<dbReference type="SMART" id="SM00320">
    <property type="entry name" value="WD40"/>
    <property type="match status" value="5"/>
</dbReference>
<dbReference type="RefSeq" id="XP_013320092.1">
    <property type="nucleotide sequence ID" value="XM_013464638.1"/>
</dbReference>
<evidence type="ECO:0000256" key="2">
    <source>
        <dbReference type="ARBA" id="ARBA00022737"/>
    </source>
</evidence>
<dbReference type="GeneID" id="25325860"/>
<dbReference type="EMBL" id="KN847318">
    <property type="protein sequence ID" value="KIW59508.1"/>
    <property type="molecule type" value="Genomic_DNA"/>
</dbReference>
<dbReference type="InterPro" id="IPR001680">
    <property type="entry name" value="WD40_rpt"/>
</dbReference>
<dbReference type="PROSITE" id="PS00678">
    <property type="entry name" value="WD_REPEATS_1"/>
    <property type="match status" value="1"/>
</dbReference>
<dbReference type="InterPro" id="IPR015943">
    <property type="entry name" value="WD40/YVTN_repeat-like_dom_sf"/>
</dbReference>
<dbReference type="Gene3D" id="2.130.10.10">
    <property type="entry name" value="YVTN repeat-like/Quinoprotein amine dehydrogenase"/>
    <property type="match status" value="2"/>
</dbReference>